<dbReference type="Pfam" id="PF00999">
    <property type="entry name" value="Na_H_Exchanger"/>
    <property type="match status" value="1"/>
</dbReference>
<comment type="caution">
    <text evidence="13">The sequence shown here is derived from an EMBL/GenBank/DDBJ whole genome shotgun (WGS) entry which is preliminary data.</text>
</comment>
<evidence type="ECO:0000259" key="12">
    <source>
        <dbReference type="Pfam" id="PF00999"/>
    </source>
</evidence>
<evidence type="ECO:0000256" key="6">
    <source>
        <dbReference type="ARBA" id="ARBA00023053"/>
    </source>
</evidence>
<reference evidence="13 14" key="1">
    <citation type="submission" date="2018-11" db="EMBL/GenBank/DDBJ databases">
        <title>Cryobacterium sp. nov., isolated from rhizosphere soil of lettuce.</title>
        <authorList>
            <person name="Wang Y."/>
        </authorList>
    </citation>
    <scope>NUCLEOTIDE SEQUENCE [LARGE SCALE GENOMIC DNA]</scope>
    <source>
        <strain evidence="13 14">NEAU-85</strain>
    </source>
</reference>
<dbReference type="InterPro" id="IPR006153">
    <property type="entry name" value="Cation/H_exchanger_TM"/>
</dbReference>
<evidence type="ECO:0000256" key="10">
    <source>
        <dbReference type="SAM" id="MobiDB-lite"/>
    </source>
</evidence>
<dbReference type="GO" id="GO:0051453">
    <property type="term" value="P:regulation of intracellular pH"/>
    <property type="evidence" value="ECO:0007669"/>
    <property type="project" value="TreeGrafter"/>
</dbReference>
<evidence type="ECO:0000256" key="8">
    <source>
        <dbReference type="ARBA" id="ARBA00023136"/>
    </source>
</evidence>
<proteinExistence type="predicted"/>
<keyword evidence="8 11" id="KW-0472">Membrane</keyword>
<keyword evidence="14" id="KW-1185">Reference proteome</keyword>
<dbReference type="AlphaFoldDB" id="A0A3M8KUK0"/>
<protein>
    <submittedName>
        <fullName evidence="13">Sodium:proton antiporter</fullName>
    </submittedName>
</protein>
<evidence type="ECO:0000256" key="2">
    <source>
        <dbReference type="ARBA" id="ARBA00022448"/>
    </source>
</evidence>
<evidence type="ECO:0000313" key="14">
    <source>
        <dbReference type="Proteomes" id="UP000279859"/>
    </source>
</evidence>
<feature type="transmembrane region" description="Helical" evidence="11">
    <location>
        <begin position="422"/>
        <end position="445"/>
    </location>
</feature>
<dbReference type="GO" id="GO:0005886">
    <property type="term" value="C:plasma membrane"/>
    <property type="evidence" value="ECO:0007669"/>
    <property type="project" value="UniProtKB-SubCell"/>
</dbReference>
<feature type="transmembrane region" description="Helical" evidence="11">
    <location>
        <begin position="181"/>
        <end position="202"/>
    </location>
</feature>
<feature type="transmembrane region" description="Helical" evidence="11">
    <location>
        <begin position="270"/>
        <end position="288"/>
    </location>
</feature>
<keyword evidence="5 11" id="KW-1133">Transmembrane helix</keyword>
<feature type="domain" description="Cation/H+ exchanger transmembrane" evidence="12">
    <location>
        <begin position="13"/>
        <end position="446"/>
    </location>
</feature>
<dbReference type="PANTHER" id="PTHR10110">
    <property type="entry name" value="SODIUM/HYDROGEN EXCHANGER"/>
    <property type="match status" value="1"/>
</dbReference>
<feature type="transmembrane region" description="Helical" evidence="11">
    <location>
        <begin position="209"/>
        <end position="227"/>
    </location>
</feature>
<sequence length="599" mass="63349">MDYALLVLFGILTIVAVASVAPKLGVAAPLVLVVIGTACSFIPALPPIEFPPGLILSLVLPPILYAAAVNVPLVDLRRNIKPIAGLSVLLVIVSALATGLLFYWLLPALSLPAAIALGAVISPPDAVAATSIAKRLGLPPRLVTVLEGEGLVNDASALVLLRSAVAATAGSVALWEVVGGFVLAAVVAIVVGLVIGHLTVWVRSKLLNPVLNTTVSFAVPFLAYLPADELQASGVLAVVVAGLVTGHQSAKHFNAQIRISERVNWRTVQFVLENGVFLLMGLELKTLVVQVRDESSLLQAIGFGLLATGLLIVVRIAFVVPLIALLRRDQRRAAQAGKDLESAIRHLDRPKSEAADAPARMSAPTTGRARRFLVRRRADVDSLTADGLGWRGGAVLAWSGMRGVVTLAAAESLPDIPYRAQLVLIAFIVAIVTLLVQGSTLPVLIKALRIVGTDSGADRQELATLVRQVSAKGLAALDNPNLVQKNGAPFDPAVMDRVRADSQLIGESLREQANVDEAEPPGFAGLDTTEEPSAVDDSAATIGPHQQHRTLRLRVLRAERDALLEARATGAFSSRVMERAQHMIDLEESRLAQLSDDDF</sequence>
<dbReference type="RefSeq" id="WP_123046701.1">
    <property type="nucleotide sequence ID" value="NZ_RDSR01000026.1"/>
</dbReference>
<dbReference type="EMBL" id="RDSR01000026">
    <property type="protein sequence ID" value="RNE56816.1"/>
    <property type="molecule type" value="Genomic_DNA"/>
</dbReference>
<feature type="transmembrane region" description="Helical" evidence="11">
    <location>
        <begin position="83"/>
        <end position="105"/>
    </location>
</feature>
<evidence type="ECO:0000313" key="13">
    <source>
        <dbReference type="EMBL" id="RNE56816.1"/>
    </source>
</evidence>
<keyword evidence="6" id="KW-0915">Sodium</keyword>
<keyword evidence="7" id="KW-0406">Ion transport</keyword>
<evidence type="ECO:0000256" key="4">
    <source>
        <dbReference type="ARBA" id="ARBA00022692"/>
    </source>
</evidence>
<keyword evidence="3" id="KW-1003">Cell membrane</keyword>
<keyword evidence="9" id="KW-0739">Sodium transport</keyword>
<name>A0A3M8KUK0_9MICO</name>
<accession>A0A3M8KUK0</accession>
<comment type="subcellular location">
    <subcellularLocation>
        <location evidence="1">Cell membrane</location>
        <topology evidence="1">Multi-pass membrane protein</topology>
    </subcellularLocation>
</comment>
<evidence type="ECO:0000256" key="9">
    <source>
        <dbReference type="ARBA" id="ARBA00023201"/>
    </source>
</evidence>
<feature type="transmembrane region" description="Helical" evidence="11">
    <location>
        <begin position="300"/>
        <end position="326"/>
    </location>
</feature>
<dbReference type="PANTHER" id="PTHR10110:SF86">
    <property type="entry name" value="SODIUM_HYDROGEN EXCHANGER 7"/>
    <property type="match status" value="1"/>
</dbReference>
<feature type="region of interest" description="Disordered" evidence="10">
    <location>
        <begin position="516"/>
        <end position="546"/>
    </location>
</feature>
<dbReference type="Gene3D" id="6.10.140.1330">
    <property type="match status" value="1"/>
</dbReference>
<feature type="transmembrane region" description="Helical" evidence="11">
    <location>
        <begin position="51"/>
        <end position="71"/>
    </location>
</feature>
<keyword evidence="2" id="KW-0813">Transport</keyword>
<evidence type="ECO:0000256" key="1">
    <source>
        <dbReference type="ARBA" id="ARBA00004651"/>
    </source>
</evidence>
<keyword evidence="4 11" id="KW-0812">Transmembrane</keyword>
<dbReference type="InterPro" id="IPR018422">
    <property type="entry name" value="Cation/H_exchanger_CPA1"/>
</dbReference>
<dbReference type="GO" id="GO:0098719">
    <property type="term" value="P:sodium ion import across plasma membrane"/>
    <property type="evidence" value="ECO:0007669"/>
    <property type="project" value="TreeGrafter"/>
</dbReference>
<evidence type="ECO:0000256" key="11">
    <source>
        <dbReference type="SAM" id="Phobius"/>
    </source>
</evidence>
<organism evidence="13 14">
    <name type="scientific">Cryobacterium tepidiphilum</name>
    <dbReference type="NCBI Taxonomy" id="2486026"/>
    <lineage>
        <taxon>Bacteria</taxon>
        <taxon>Bacillati</taxon>
        <taxon>Actinomycetota</taxon>
        <taxon>Actinomycetes</taxon>
        <taxon>Micrococcales</taxon>
        <taxon>Microbacteriaceae</taxon>
        <taxon>Cryobacterium</taxon>
    </lineage>
</organism>
<evidence type="ECO:0000256" key="7">
    <source>
        <dbReference type="ARBA" id="ARBA00023065"/>
    </source>
</evidence>
<dbReference type="GO" id="GO:0015386">
    <property type="term" value="F:potassium:proton antiporter activity"/>
    <property type="evidence" value="ECO:0007669"/>
    <property type="project" value="TreeGrafter"/>
</dbReference>
<evidence type="ECO:0000256" key="3">
    <source>
        <dbReference type="ARBA" id="ARBA00022475"/>
    </source>
</evidence>
<dbReference type="GO" id="GO:0015385">
    <property type="term" value="F:sodium:proton antiporter activity"/>
    <property type="evidence" value="ECO:0007669"/>
    <property type="project" value="InterPro"/>
</dbReference>
<dbReference type="OrthoDB" id="57886at2"/>
<gene>
    <name evidence="13" type="ORF">EEJ31_12925</name>
</gene>
<evidence type="ECO:0000256" key="5">
    <source>
        <dbReference type="ARBA" id="ARBA00022989"/>
    </source>
</evidence>
<dbReference type="Proteomes" id="UP000279859">
    <property type="component" value="Unassembled WGS sequence"/>
</dbReference>
<feature type="transmembrane region" description="Helical" evidence="11">
    <location>
        <begin position="233"/>
        <end position="250"/>
    </location>
</feature>